<protein>
    <submittedName>
        <fullName evidence="2">Putative salivary lipocalin</fullName>
    </submittedName>
</protein>
<dbReference type="InterPro" id="IPR002970">
    <property type="entry name" value="Tick_his-bd"/>
</dbReference>
<dbReference type="InterPro" id="IPR012674">
    <property type="entry name" value="Calycin"/>
</dbReference>
<reference evidence="2" key="1">
    <citation type="submission" date="2012-11" db="EMBL/GenBank/DDBJ databases">
        <authorList>
            <person name="Lucero-Rivera Y.E."/>
            <person name="Tovar-Ramirez D."/>
        </authorList>
    </citation>
    <scope>NUCLEOTIDE SEQUENCE</scope>
    <source>
        <tissue evidence="2">Salivary gland</tissue>
    </source>
</reference>
<keyword evidence="1" id="KW-0732">Signal</keyword>
<name>L7LR69_RHIPC</name>
<feature type="signal peptide" evidence="1">
    <location>
        <begin position="1"/>
        <end position="20"/>
    </location>
</feature>
<dbReference type="Gene3D" id="2.40.128.20">
    <property type="match status" value="1"/>
</dbReference>
<proteinExistence type="evidence at transcript level"/>
<reference evidence="2" key="2">
    <citation type="journal article" date="2015" name="J. Proteomics">
        <title>Sexual differences in the sialomes of the zebra tick, Rhipicephalus pulchellus.</title>
        <authorList>
            <person name="Tan A.W."/>
            <person name="Francischetti I.M."/>
            <person name="Slovak M."/>
            <person name="Kini R.M."/>
            <person name="Ribeiro J.M."/>
        </authorList>
    </citation>
    <scope>NUCLEOTIDE SEQUENCE</scope>
    <source>
        <tissue evidence="2">Salivary gland</tissue>
    </source>
</reference>
<dbReference type="GO" id="GO:0030682">
    <property type="term" value="P:symbiont-mediated perturbation of host defenses"/>
    <property type="evidence" value="ECO:0007669"/>
    <property type="project" value="InterPro"/>
</dbReference>
<evidence type="ECO:0000256" key="1">
    <source>
        <dbReference type="SAM" id="SignalP"/>
    </source>
</evidence>
<dbReference type="GO" id="GO:0043176">
    <property type="term" value="F:amine binding"/>
    <property type="evidence" value="ECO:0007669"/>
    <property type="project" value="InterPro"/>
</dbReference>
<accession>L7LR69</accession>
<evidence type="ECO:0000313" key="2">
    <source>
        <dbReference type="EMBL" id="JAA54017.1"/>
    </source>
</evidence>
<dbReference type="Pfam" id="PF02098">
    <property type="entry name" value="His_binding"/>
    <property type="match status" value="1"/>
</dbReference>
<organism evidence="2">
    <name type="scientific">Rhipicephalus pulchellus</name>
    <name type="common">Yellow backed tick</name>
    <name type="synonym">Dermacentor pulchellus</name>
    <dbReference type="NCBI Taxonomy" id="72859"/>
    <lineage>
        <taxon>Eukaryota</taxon>
        <taxon>Metazoa</taxon>
        <taxon>Ecdysozoa</taxon>
        <taxon>Arthropoda</taxon>
        <taxon>Chelicerata</taxon>
        <taxon>Arachnida</taxon>
        <taxon>Acari</taxon>
        <taxon>Parasitiformes</taxon>
        <taxon>Ixodida</taxon>
        <taxon>Ixodoidea</taxon>
        <taxon>Ixodidae</taxon>
        <taxon>Rhipicephalinae</taxon>
        <taxon>Rhipicephalus</taxon>
        <taxon>Rhipicephalus</taxon>
    </lineage>
</organism>
<sequence>MVRLACTISIFLLHVTTSFAEDSKAYPAKQPNGWDFLKEDVTLYLVARNYDLYGDNKTDCLISKTVSKDNQSHKLSQELHFKNTSGSQWYKGIVNMTAYRDDHGVYNFMNTTTGARYNFLYTDGECGVVEVLYNNHIKSSPTTSSTNDTKRSNEGRLCAIWVTEGALSKAHDDCWHSFRCECDNKSIYPAFNRTECKNRADTETRN</sequence>
<dbReference type="AlphaFoldDB" id="L7LR69"/>
<dbReference type="EMBL" id="GACK01011017">
    <property type="protein sequence ID" value="JAA54017.1"/>
    <property type="molecule type" value="mRNA"/>
</dbReference>
<feature type="chain" id="PRO_5003981122" evidence="1">
    <location>
        <begin position="21"/>
        <end position="206"/>
    </location>
</feature>
<dbReference type="SUPFAM" id="SSF50814">
    <property type="entry name" value="Lipocalins"/>
    <property type="match status" value="1"/>
</dbReference>